<feature type="transmembrane region" description="Helical" evidence="1">
    <location>
        <begin position="12"/>
        <end position="31"/>
    </location>
</feature>
<organism evidence="2 3">
    <name type="scientific">Reinekea forsetii</name>
    <dbReference type="NCBI Taxonomy" id="1336806"/>
    <lineage>
        <taxon>Bacteria</taxon>
        <taxon>Pseudomonadati</taxon>
        <taxon>Pseudomonadota</taxon>
        <taxon>Gammaproteobacteria</taxon>
        <taxon>Oceanospirillales</taxon>
        <taxon>Saccharospirillaceae</taxon>
        <taxon>Reinekea</taxon>
    </lineage>
</organism>
<reference evidence="2 3" key="1">
    <citation type="journal article" date="2017" name="Environ. Microbiol.">
        <title>Genomic and physiological analyses of 'Reinekea forsetii' reveal a versatile opportunistic lifestyle during spring algae blooms.</title>
        <authorList>
            <person name="Avci B."/>
            <person name="Hahnke R.L."/>
            <person name="Chafee M."/>
            <person name="Fischer T."/>
            <person name="Gruber-Vodicka H."/>
            <person name="Tegetmeyer H.E."/>
            <person name="Harder J."/>
            <person name="Fuchs B.M."/>
            <person name="Amann R.I."/>
            <person name="Teeling H."/>
        </authorList>
    </citation>
    <scope>NUCLEOTIDE SEQUENCE [LARGE SCALE GENOMIC DNA]</scope>
    <source>
        <strain evidence="2 3">Hel1_31_D35</strain>
    </source>
</reference>
<keyword evidence="1" id="KW-0812">Transmembrane</keyword>
<keyword evidence="1" id="KW-0472">Membrane</keyword>
<protein>
    <submittedName>
        <fullName evidence="2">Uncharacterized protein</fullName>
    </submittedName>
</protein>
<feature type="transmembrane region" description="Helical" evidence="1">
    <location>
        <begin position="79"/>
        <end position="97"/>
    </location>
</feature>
<accession>A0A2K8KLC5</accession>
<feature type="transmembrane region" description="Helical" evidence="1">
    <location>
        <begin position="43"/>
        <end position="59"/>
    </location>
</feature>
<dbReference type="Proteomes" id="UP000229757">
    <property type="component" value="Chromosome"/>
</dbReference>
<proteinExistence type="predicted"/>
<sequence length="98" mass="11494">MMQMDILKGYPIGSSKFSFGFWLGVLLFYVLKTYGNFCEDRAIEINQLVMLSIPVFMLLSHKIVWELMPNATLRRSVAALRYIILFFCLIGFIELFIW</sequence>
<dbReference type="EMBL" id="CP011797">
    <property type="protein sequence ID" value="ATX75707.1"/>
    <property type="molecule type" value="Genomic_DNA"/>
</dbReference>
<name>A0A2K8KLC5_9GAMM</name>
<dbReference type="AlphaFoldDB" id="A0A2K8KLC5"/>
<evidence type="ECO:0000256" key="1">
    <source>
        <dbReference type="SAM" id="Phobius"/>
    </source>
</evidence>
<keyword evidence="1" id="KW-1133">Transmembrane helix</keyword>
<evidence type="ECO:0000313" key="2">
    <source>
        <dbReference type="EMBL" id="ATX75707.1"/>
    </source>
</evidence>
<evidence type="ECO:0000313" key="3">
    <source>
        <dbReference type="Proteomes" id="UP000229757"/>
    </source>
</evidence>
<keyword evidence="3" id="KW-1185">Reference proteome</keyword>
<dbReference type="KEGG" id="rfo:REIFOR_00537"/>
<gene>
    <name evidence="2" type="ORF">REIFOR_00537</name>
</gene>